<keyword evidence="3" id="KW-1185">Reference proteome</keyword>
<dbReference type="Proteomes" id="UP000314294">
    <property type="component" value="Unassembled WGS sequence"/>
</dbReference>
<feature type="region of interest" description="Disordered" evidence="1">
    <location>
        <begin position="194"/>
        <end position="256"/>
    </location>
</feature>
<name>A0A4Z2HB26_9TELE</name>
<accession>A0A4Z2HB26</accession>
<proteinExistence type="predicted"/>
<sequence length="398" mass="44056">MRLLKPHAPTWTRTTDAQAAVALCGAIKFPNSQDSESLDELFPRRRTEAVANGNAHPSSQKRLAENFLLTTTVTPKSKHWPTPMMSLTVEALLEGVLRWVFGRALQQGVQVLGVQVLGLEAAELLFTVRLTTAEQNHPHVPTISHLRPEDHRPSTGHADTVQEGVLSKVVVYERSLYADHSQTQPQCHHHGTALHVQGHHVSLGPPLGQRPSDMQELPGTPPDHEEPQPRQQAAESGEREQAVRPHRHRPSHCKGRVVLGERRLTWPGGSVNKGKSTVATSRLVLDNSQVELSEDPIDFGEVRVEAGELLGQPPDGDDEEDDIEDDDEAHGTVETPDEAVLRQPAARGGRRKHVVTEMDNSRYDDDKEGSSVTREEQVERPNAGVEHQDHHAVQLHPF</sequence>
<evidence type="ECO:0000313" key="2">
    <source>
        <dbReference type="EMBL" id="TNN63078.1"/>
    </source>
</evidence>
<dbReference type="EMBL" id="SRLO01000280">
    <property type="protein sequence ID" value="TNN63078.1"/>
    <property type="molecule type" value="Genomic_DNA"/>
</dbReference>
<feature type="compositionally biased region" description="Acidic residues" evidence="1">
    <location>
        <begin position="315"/>
        <end position="328"/>
    </location>
</feature>
<feature type="compositionally biased region" description="Basic residues" evidence="1">
    <location>
        <begin position="244"/>
        <end position="255"/>
    </location>
</feature>
<feature type="region of interest" description="Disordered" evidence="1">
    <location>
        <begin position="308"/>
        <end position="398"/>
    </location>
</feature>
<evidence type="ECO:0000313" key="3">
    <source>
        <dbReference type="Proteomes" id="UP000314294"/>
    </source>
</evidence>
<organism evidence="2 3">
    <name type="scientific">Liparis tanakae</name>
    <name type="common">Tanaka's snailfish</name>
    <dbReference type="NCBI Taxonomy" id="230148"/>
    <lineage>
        <taxon>Eukaryota</taxon>
        <taxon>Metazoa</taxon>
        <taxon>Chordata</taxon>
        <taxon>Craniata</taxon>
        <taxon>Vertebrata</taxon>
        <taxon>Euteleostomi</taxon>
        <taxon>Actinopterygii</taxon>
        <taxon>Neopterygii</taxon>
        <taxon>Teleostei</taxon>
        <taxon>Neoteleostei</taxon>
        <taxon>Acanthomorphata</taxon>
        <taxon>Eupercaria</taxon>
        <taxon>Perciformes</taxon>
        <taxon>Cottioidei</taxon>
        <taxon>Cottales</taxon>
        <taxon>Liparidae</taxon>
        <taxon>Liparis</taxon>
    </lineage>
</organism>
<protein>
    <submittedName>
        <fullName evidence="2">Uncharacterized protein</fullName>
    </submittedName>
</protein>
<comment type="caution">
    <text evidence="2">The sequence shown here is derived from an EMBL/GenBank/DDBJ whole genome shotgun (WGS) entry which is preliminary data.</text>
</comment>
<feature type="compositionally biased region" description="Basic and acidic residues" evidence="1">
    <location>
        <begin position="354"/>
        <end position="379"/>
    </location>
</feature>
<feature type="region of interest" description="Disordered" evidence="1">
    <location>
        <begin position="140"/>
        <end position="161"/>
    </location>
</feature>
<dbReference type="AlphaFoldDB" id="A0A4Z2HB26"/>
<evidence type="ECO:0000256" key="1">
    <source>
        <dbReference type="SAM" id="MobiDB-lite"/>
    </source>
</evidence>
<reference evidence="2 3" key="1">
    <citation type="submission" date="2019-03" db="EMBL/GenBank/DDBJ databases">
        <title>First draft genome of Liparis tanakae, snailfish: a comprehensive survey of snailfish specific genes.</title>
        <authorList>
            <person name="Kim W."/>
            <person name="Song I."/>
            <person name="Jeong J.-H."/>
            <person name="Kim D."/>
            <person name="Kim S."/>
            <person name="Ryu S."/>
            <person name="Song J.Y."/>
            <person name="Lee S.K."/>
        </authorList>
    </citation>
    <scope>NUCLEOTIDE SEQUENCE [LARGE SCALE GENOMIC DNA]</scope>
    <source>
        <tissue evidence="2">Muscle</tissue>
    </source>
</reference>
<gene>
    <name evidence="2" type="ORF">EYF80_026694</name>
</gene>